<feature type="domain" description="MutL C-terminal dimerisation" evidence="2">
    <location>
        <begin position="396"/>
        <end position="570"/>
    </location>
</feature>
<dbReference type="Proteomes" id="UP001497600">
    <property type="component" value="Chromosome F"/>
</dbReference>
<proteinExistence type="inferred from homology"/>
<dbReference type="EMBL" id="OZ004258">
    <property type="protein sequence ID" value="CAK7912511.1"/>
    <property type="molecule type" value="Genomic_DNA"/>
</dbReference>
<dbReference type="InterPro" id="IPR038973">
    <property type="entry name" value="MutL/Mlh/Pms-like"/>
</dbReference>
<name>A0ABP0EGC3_9ASCO</name>
<dbReference type="Pfam" id="PF13589">
    <property type="entry name" value="HATPase_c_3"/>
    <property type="match status" value="1"/>
</dbReference>
<dbReference type="InterPro" id="IPR042120">
    <property type="entry name" value="MutL_C_dimsub"/>
</dbReference>
<dbReference type="InterPro" id="IPR014790">
    <property type="entry name" value="MutL_C"/>
</dbReference>
<evidence type="ECO:0000313" key="3">
    <source>
        <dbReference type="EMBL" id="CAK7912511.1"/>
    </source>
</evidence>
<reference evidence="3 4" key="1">
    <citation type="submission" date="2024-01" db="EMBL/GenBank/DDBJ databases">
        <authorList>
            <consortium name="Genoscope - CEA"/>
            <person name="William W."/>
        </authorList>
    </citation>
    <scope>NUCLEOTIDE SEQUENCE [LARGE SCALE GENOMIC DNA]</scope>
    <source>
        <strain evidence="3 4">29B2s-10</strain>
    </source>
</reference>
<gene>
    <name evidence="3" type="primary">MLH3</name>
    <name evidence="3" type="ORF">CAAN4_F07404</name>
</gene>
<protein>
    <submittedName>
        <fullName evidence="3">DNA mismatch repair protein Mlh3p</fullName>
    </submittedName>
</protein>
<keyword evidence="4" id="KW-1185">Reference proteome</keyword>
<dbReference type="InterPro" id="IPR036890">
    <property type="entry name" value="HATPase_C_sf"/>
</dbReference>
<evidence type="ECO:0000259" key="2">
    <source>
        <dbReference type="SMART" id="SM00853"/>
    </source>
</evidence>
<dbReference type="PANTHER" id="PTHR10073">
    <property type="entry name" value="DNA MISMATCH REPAIR PROTEIN MLH, PMS, MUTL"/>
    <property type="match status" value="1"/>
</dbReference>
<evidence type="ECO:0000256" key="1">
    <source>
        <dbReference type="ARBA" id="ARBA00006082"/>
    </source>
</evidence>
<accession>A0ABP0EGC3</accession>
<dbReference type="SUPFAM" id="SSF118116">
    <property type="entry name" value="DNA mismatch repair protein MutL"/>
    <property type="match status" value="1"/>
</dbReference>
<organism evidence="3 4">
    <name type="scientific">[Candida] anglica</name>
    <dbReference type="NCBI Taxonomy" id="148631"/>
    <lineage>
        <taxon>Eukaryota</taxon>
        <taxon>Fungi</taxon>
        <taxon>Dikarya</taxon>
        <taxon>Ascomycota</taxon>
        <taxon>Saccharomycotina</taxon>
        <taxon>Pichiomycetes</taxon>
        <taxon>Debaryomycetaceae</taxon>
        <taxon>Kurtzmaniella</taxon>
    </lineage>
</organism>
<dbReference type="Gene3D" id="3.30.565.10">
    <property type="entry name" value="Histidine kinase-like ATPase, C-terminal domain"/>
    <property type="match status" value="1"/>
</dbReference>
<dbReference type="SMART" id="SM00853">
    <property type="entry name" value="MutL_C"/>
    <property type="match status" value="1"/>
</dbReference>
<comment type="similarity">
    <text evidence="1">Belongs to the DNA mismatch repair MutL/HexB family.</text>
</comment>
<dbReference type="SUPFAM" id="SSF55874">
    <property type="entry name" value="ATPase domain of HSP90 chaperone/DNA topoisomerase II/histidine kinase"/>
    <property type="match status" value="1"/>
</dbReference>
<dbReference type="Pfam" id="PF08676">
    <property type="entry name" value="MutL_C"/>
    <property type="match status" value="1"/>
</dbReference>
<evidence type="ECO:0000313" key="4">
    <source>
        <dbReference type="Proteomes" id="UP001497600"/>
    </source>
</evidence>
<dbReference type="InterPro" id="IPR037198">
    <property type="entry name" value="MutL_C_sf"/>
</dbReference>
<dbReference type="PANTHER" id="PTHR10073:SF47">
    <property type="entry name" value="DNA MISMATCH REPAIR PROTEIN MLH3"/>
    <property type="match status" value="1"/>
</dbReference>
<sequence length="608" mass="69120">MPIKRLPDGIRSQIQSQVSIVSLGDVVRELLQNSVDAHATKVEIVLDFKSKSVKVIDNGDGLSQVDFDSIVKQYYTSKSISDGCFGFRGESLYAMATVASVSLNSGNFSLAVSGEHRELDEVDSSNSGTVVEVKELFVNIPVRREQLDKIPVHKLLESVRLEIFQTIAIQPIELEVYRVTNSIKELLFTVSNNWSSLSRAQIYGHTMSSIYGEQVIPNYEILKAEFQGYRLEGIIGKEPSAKPYQTIFLDGRVLVLSNQEFRTFHKLFVDGGDDPDTKPYLRHPVYAISITTPVGKEKLEPIELFQDSSKKIFHSFHKRIIISMITKVFQSYLKYNVWEIVRSPRKRKVTPDLENDRKRLDISKQPLPCLNLFNELASKIDTEISTIAIQPGNWRVIKQLDEKFILIITNTLKPPPMLLAVDQHACDERIRVEDLLKNTIKDALDENSDTSIELKQPINYNSITTEESELFAAFCNNFKIWGIQYIILPGNHLQITHLPCLLSEKYNVNKLHPELCRKLVQHAVDLDRKTKSCHLSQTVWTENIRNIPHVILESINTKACRSSIMFGKKLSVDEMTYMVHLLAKCHLPFQCAHGRPSVVALADLNCIQ</sequence>
<dbReference type="Gene3D" id="3.30.1540.20">
    <property type="entry name" value="MutL, C-terminal domain, dimerisation subdomain"/>
    <property type="match status" value="2"/>
</dbReference>